<gene>
    <name evidence="1" type="ORF">ENV52_06165</name>
</gene>
<dbReference type="EMBL" id="DTGR01000098">
    <property type="protein sequence ID" value="HHS29270.1"/>
    <property type="molecule type" value="Genomic_DNA"/>
</dbReference>
<sequence>MKIEDLLSLPVHPVSSPGAEVAGKGKDKFAQCLKEAVALQQQEAGPQALGGPAPLDGVAQAGATGAAQEMVDTVLSRLEIFQEALSRPGLSLKGLSPLAQALAKDSQHLNSLAKSLPADSSLRPIVEETAALTYTESAKFSRGDYL</sequence>
<comment type="caution">
    <text evidence="1">The sequence shown here is derived from an EMBL/GenBank/DDBJ whole genome shotgun (WGS) entry which is preliminary data.</text>
</comment>
<dbReference type="AlphaFoldDB" id="A0A7V6A309"/>
<accession>A0A7V6A309</accession>
<organism evidence="1">
    <name type="scientific">Desulfobacca acetoxidans</name>
    <dbReference type="NCBI Taxonomy" id="60893"/>
    <lineage>
        <taxon>Bacteria</taxon>
        <taxon>Pseudomonadati</taxon>
        <taxon>Thermodesulfobacteriota</taxon>
        <taxon>Desulfobaccia</taxon>
        <taxon>Desulfobaccales</taxon>
        <taxon>Desulfobaccaceae</taxon>
        <taxon>Desulfobacca</taxon>
    </lineage>
</organism>
<proteinExistence type="predicted"/>
<evidence type="ECO:0000313" key="1">
    <source>
        <dbReference type="EMBL" id="HHS29270.1"/>
    </source>
</evidence>
<reference evidence="1" key="1">
    <citation type="journal article" date="2020" name="mSystems">
        <title>Genome- and Community-Level Interaction Insights into Carbon Utilization and Element Cycling Functions of Hydrothermarchaeota in Hydrothermal Sediment.</title>
        <authorList>
            <person name="Zhou Z."/>
            <person name="Liu Y."/>
            <person name="Xu W."/>
            <person name="Pan J."/>
            <person name="Luo Z.H."/>
            <person name="Li M."/>
        </authorList>
    </citation>
    <scope>NUCLEOTIDE SEQUENCE [LARGE SCALE GENOMIC DNA]</scope>
    <source>
        <strain evidence="1">SpSt-767</strain>
    </source>
</reference>
<name>A0A7V6A309_9BACT</name>
<protein>
    <submittedName>
        <fullName evidence="1">Uncharacterized protein</fullName>
    </submittedName>
</protein>